<evidence type="ECO:0000313" key="3">
    <source>
        <dbReference type="EMBL" id="KAH9629658.1"/>
    </source>
</evidence>
<feature type="domain" description="MADF" evidence="2">
    <location>
        <begin position="244"/>
        <end position="325"/>
    </location>
</feature>
<comment type="caution">
    <text evidence="3">The sequence shown here is derived from an EMBL/GenBank/DDBJ whole genome shotgun (WGS) entry which is preliminary data.</text>
</comment>
<protein>
    <recommendedName>
        <fullName evidence="2">MADF domain-containing protein</fullName>
    </recommendedName>
</protein>
<feature type="compositionally biased region" description="Polar residues" evidence="1">
    <location>
        <begin position="96"/>
        <end position="111"/>
    </location>
</feature>
<feature type="region of interest" description="Disordered" evidence="1">
    <location>
        <begin position="86"/>
        <end position="129"/>
    </location>
</feature>
<dbReference type="InterPro" id="IPR006578">
    <property type="entry name" value="MADF-dom"/>
</dbReference>
<reference evidence="3" key="1">
    <citation type="journal article" date="2021" name="G3 (Bethesda)">
        <title>Genome and transcriptome analysis of the beet armyworm Spodoptera exigua reveals targets for pest control. .</title>
        <authorList>
            <person name="Simon S."/>
            <person name="Breeschoten T."/>
            <person name="Jansen H.J."/>
            <person name="Dirks R.P."/>
            <person name="Schranz M.E."/>
            <person name="Ros V.I.D."/>
        </authorList>
    </citation>
    <scope>NUCLEOTIDE SEQUENCE</scope>
    <source>
        <strain evidence="3">TB_SE_WUR_2020</strain>
    </source>
</reference>
<organism evidence="3 4">
    <name type="scientific">Spodoptera exigua</name>
    <name type="common">Beet armyworm</name>
    <name type="synonym">Noctua fulgens</name>
    <dbReference type="NCBI Taxonomy" id="7107"/>
    <lineage>
        <taxon>Eukaryota</taxon>
        <taxon>Metazoa</taxon>
        <taxon>Ecdysozoa</taxon>
        <taxon>Arthropoda</taxon>
        <taxon>Hexapoda</taxon>
        <taxon>Insecta</taxon>
        <taxon>Pterygota</taxon>
        <taxon>Neoptera</taxon>
        <taxon>Endopterygota</taxon>
        <taxon>Lepidoptera</taxon>
        <taxon>Glossata</taxon>
        <taxon>Ditrysia</taxon>
        <taxon>Noctuoidea</taxon>
        <taxon>Noctuidae</taxon>
        <taxon>Amphipyrinae</taxon>
        <taxon>Spodoptera</taxon>
    </lineage>
</organism>
<dbReference type="Proteomes" id="UP000814243">
    <property type="component" value="Unassembled WGS sequence"/>
</dbReference>
<sequence length="325" mass="36647">MDKLHALLREIKNKPAPPPPPPPHQTLNITKELQPITERLEMVSANIRVLRDKEPSVQIPAVPSLEAELAAVEVKRTLQNIEKGVADLSKADRPPKQQQGPKTFAQVASTPKHTKPPQPNHTLIVSSTDPKLTGDNVIERIRLALDLKTSEARVDMVRKARNQKVVLRCASKTDLNLVKDQLKSNSGLKVQEPKPQNPMVCIKGVLSSYSDGEIVDHLKVQNKHLLQNVAVFKMAEESSIDNELLISLVQQKPVLWDKTLELYKNRVATQAAWKEIMVIIDPNFETKEEKTRQAIGMYLLLLIIKIALQHTMCDLHRSERHGVKW</sequence>
<dbReference type="AlphaFoldDB" id="A0A922SA94"/>
<gene>
    <name evidence="3" type="ORF">HF086_001129</name>
</gene>
<feature type="compositionally biased region" description="Basic and acidic residues" evidence="1">
    <location>
        <begin position="1"/>
        <end position="13"/>
    </location>
</feature>
<evidence type="ECO:0000259" key="2">
    <source>
        <dbReference type="PROSITE" id="PS51029"/>
    </source>
</evidence>
<feature type="compositionally biased region" description="Polar residues" evidence="1">
    <location>
        <begin position="120"/>
        <end position="129"/>
    </location>
</feature>
<dbReference type="Pfam" id="PF10545">
    <property type="entry name" value="MADF_DNA_bdg"/>
    <property type="match status" value="1"/>
</dbReference>
<dbReference type="PROSITE" id="PS51029">
    <property type="entry name" value="MADF"/>
    <property type="match status" value="1"/>
</dbReference>
<evidence type="ECO:0000313" key="4">
    <source>
        <dbReference type="Proteomes" id="UP000814243"/>
    </source>
</evidence>
<dbReference type="EMBL" id="JACEFF010000855">
    <property type="protein sequence ID" value="KAH9629658.1"/>
    <property type="molecule type" value="Genomic_DNA"/>
</dbReference>
<feature type="region of interest" description="Disordered" evidence="1">
    <location>
        <begin position="1"/>
        <end position="25"/>
    </location>
</feature>
<feature type="compositionally biased region" description="Pro residues" evidence="1">
    <location>
        <begin position="15"/>
        <end position="24"/>
    </location>
</feature>
<accession>A0A922SA94</accession>
<name>A0A922SA94_SPOEX</name>
<proteinExistence type="predicted"/>
<evidence type="ECO:0000256" key="1">
    <source>
        <dbReference type="SAM" id="MobiDB-lite"/>
    </source>
</evidence>